<sequence length="231" mass="25884">MEWKPESQPKLFDAASAIVTCSDPLQFGQLYTYLTNQSEVASPERRRFLNNRFREVLFKQWVNIGVPKVAIALFALIKEEHEGDADLTFTKEHIHLDAANREKGTDFLNSIYGPKRTANMFGTWGANFEWLTKDVVYGMFFADKSVLDFKETELICYTAIVCQSLPVQNHLGGLQRMGLSLEEIEGVTECAKLIAKWAGCDLGSWPRVRAVAASLNVNATPQGSSVDEAWA</sequence>
<evidence type="ECO:0008006" key="3">
    <source>
        <dbReference type="Google" id="ProtNLM"/>
    </source>
</evidence>
<dbReference type="AlphaFoldDB" id="A0A8H3FPP8"/>
<comment type="caution">
    <text evidence="1">The sequence shown here is derived from an EMBL/GenBank/DDBJ whole genome shotgun (WGS) entry which is preliminary data.</text>
</comment>
<accession>A0A8H3FPP8</accession>
<dbReference type="OrthoDB" id="5537330at2759"/>
<name>A0A8H3FPP8_9LECA</name>
<dbReference type="InterPro" id="IPR052999">
    <property type="entry name" value="PTS1_Protein"/>
</dbReference>
<protein>
    <recommendedName>
        <fullName evidence="3">Carboxymuconolactone decarboxylase-like domain-containing protein</fullName>
    </recommendedName>
</protein>
<proteinExistence type="predicted"/>
<gene>
    <name evidence="1" type="ORF">IMSHALPRED_007044</name>
</gene>
<dbReference type="Gene3D" id="1.20.1290.10">
    <property type="entry name" value="AhpD-like"/>
    <property type="match status" value="1"/>
</dbReference>
<organism evidence="1 2">
    <name type="scientific">Imshaugia aleurites</name>
    <dbReference type="NCBI Taxonomy" id="172621"/>
    <lineage>
        <taxon>Eukaryota</taxon>
        <taxon>Fungi</taxon>
        <taxon>Dikarya</taxon>
        <taxon>Ascomycota</taxon>
        <taxon>Pezizomycotina</taxon>
        <taxon>Lecanoromycetes</taxon>
        <taxon>OSLEUM clade</taxon>
        <taxon>Lecanoromycetidae</taxon>
        <taxon>Lecanorales</taxon>
        <taxon>Lecanorineae</taxon>
        <taxon>Parmeliaceae</taxon>
        <taxon>Imshaugia</taxon>
    </lineage>
</organism>
<dbReference type="PANTHER" id="PTHR28180">
    <property type="entry name" value="CONSERVED MITOCHONDRIAL PROTEIN-RELATED"/>
    <property type="match status" value="1"/>
</dbReference>
<dbReference type="InterPro" id="IPR029032">
    <property type="entry name" value="AhpD-like"/>
</dbReference>
<evidence type="ECO:0000313" key="2">
    <source>
        <dbReference type="Proteomes" id="UP000664534"/>
    </source>
</evidence>
<dbReference type="EMBL" id="CAJPDT010000044">
    <property type="protein sequence ID" value="CAF9926777.1"/>
    <property type="molecule type" value="Genomic_DNA"/>
</dbReference>
<reference evidence="1" key="1">
    <citation type="submission" date="2021-03" db="EMBL/GenBank/DDBJ databases">
        <authorList>
            <person name="Tagirdzhanova G."/>
        </authorList>
    </citation>
    <scope>NUCLEOTIDE SEQUENCE</scope>
</reference>
<dbReference type="Proteomes" id="UP000664534">
    <property type="component" value="Unassembled WGS sequence"/>
</dbReference>
<dbReference type="PANTHER" id="PTHR28180:SF5">
    <property type="entry name" value="DNA POLYMERASE ALPHA SUBUNIT B"/>
    <property type="match status" value="1"/>
</dbReference>
<evidence type="ECO:0000313" key="1">
    <source>
        <dbReference type="EMBL" id="CAF9926777.1"/>
    </source>
</evidence>
<keyword evidence="2" id="KW-1185">Reference proteome</keyword>
<dbReference type="SUPFAM" id="SSF69118">
    <property type="entry name" value="AhpD-like"/>
    <property type="match status" value="1"/>
</dbReference>